<evidence type="ECO:0000313" key="2">
    <source>
        <dbReference type="Proteomes" id="UP000567179"/>
    </source>
</evidence>
<dbReference type="Proteomes" id="UP000567179">
    <property type="component" value="Unassembled WGS sequence"/>
</dbReference>
<comment type="caution">
    <text evidence="1">The sequence shown here is derived from an EMBL/GenBank/DDBJ whole genome shotgun (WGS) entry which is preliminary data.</text>
</comment>
<name>A0A8H5EZ16_9AGAR</name>
<sequence>MRGRNPRHGMSDIVTLQHQNVFKEGLTNVDEIDAKSINGFVAHEIWYPGASIAPAPISFLPSCLFIVPAPSHILHLAPSILLSCFRIGMWGCVRGRSGREPVVWIVQKSRAPETNGQCPVRCWNWSGKRTVLDLALGVPQHRKTRQCDQGGVWIPMTMSLSSARILTLSMLTLLVFLDLPASWEAIQHAKRALRPLHRAGPATVAAGFTEITMHEVLLQPDEVFQTPPPPPSVAGLGGEKLKWQEAKREPWWVANQTARPERVHHLSNADVCASPHAVQLLDYPPSLAADPCAF</sequence>
<keyword evidence="2" id="KW-1185">Reference proteome</keyword>
<dbReference type="OrthoDB" id="5584477at2759"/>
<dbReference type="Gene3D" id="3.40.50.150">
    <property type="entry name" value="Vaccinia Virus protein VP39"/>
    <property type="match status" value="1"/>
</dbReference>
<reference evidence="1 2" key="1">
    <citation type="journal article" date="2020" name="ISME J.">
        <title>Uncovering the hidden diversity of litter-decomposition mechanisms in mushroom-forming fungi.</title>
        <authorList>
            <person name="Floudas D."/>
            <person name="Bentzer J."/>
            <person name="Ahren D."/>
            <person name="Johansson T."/>
            <person name="Persson P."/>
            <person name="Tunlid A."/>
        </authorList>
    </citation>
    <scope>NUCLEOTIDE SEQUENCE [LARGE SCALE GENOMIC DNA]</scope>
    <source>
        <strain evidence="1 2">CBS 101986</strain>
    </source>
</reference>
<evidence type="ECO:0000313" key="1">
    <source>
        <dbReference type="EMBL" id="KAF5317517.1"/>
    </source>
</evidence>
<accession>A0A8H5EZ16</accession>
<protein>
    <submittedName>
        <fullName evidence="1">Uncharacterized protein</fullName>
    </submittedName>
</protein>
<organism evidence="1 2">
    <name type="scientific">Psilocybe cf. subviscida</name>
    <dbReference type="NCBI Taxonomy" id="2480587"/>
    <lineage>
        <taxon>Eukaryota</taxon>
        <taxon>Fungi</taxon>
        <taxon>Dikarya</taxon>
        <taxon>Basidiomycota</taxon>
        <taxon>Agaricomycotina</taxon>
        <taxon>Agaricomycetes</taxon>
        <taxon>Agaricomycetidae</taxon>
        <taxon>Agaricales</taxon>
        <taxon>Agaricineae</taxon>
        <taxon>Strophariaceae</taxon>
        <taxon>Psilocybe</taxon>
    </lineage>
</organism>
<dbReference type="EMBL" id="JAACJJ010000033">
    <property type="protein sequence ID" value="KAF5317517.1"/>
    <property type="molecule type" value="Genomic_DNA"/>
</dbReference>
<gene>
    <name evidence="1" type="ORF">D9619_013203</name>
</gene>
<dbReference type="AlphaFoldDB" id="A0A8H5EZ16"/>
<dbReference type="InterPro" id="IPR029063">
    <property type="entry name" value="SAM-dependent_MTases_sf"/>
</dbReference>
<proteinExistence type="predicted"/>